<feature type="coiled-coil region" evidence="1">
    <location>
        <begin position="663"/>
        <end position="765"/>
    </location>
</feature>
<dbReference type="OrthoDB" id="3560732at2759"/>
<evidence type="ECO:0000313" key="4">
    <source>
        <dbReference type="Proteomes" id="UP000701801"/>
    </source>
</evidence>
<feature type="compositionally biased region" description="Basic and acidic residues" evidence="2">
    <location>
        <begin position="574"/>
        <end position="620"/>
    </location>
</feature>
<dbReference type="Proteomes" id="UP000701801">
    <property type="component" value="Unassembled WGS sequence"/>
</dbReference>
<keyword evidence="4" id="KW-1185">Reference proteome</keyword>
<feature type="region of interest" description="Disordered" evidence="2">
    <location>
        <begin position="769"/>
        <end position="934"/>
    </location>
</feature>
<accession>A0A9N9Q7V2</accession>
<feature type="compositionally biased region" description="Pro residues" evidence="2">
    <location>
        <begin position="889"/>
        <end position="899"/>
    </location>
</feature>
<feature type="compositionally biased region" description="Low complexity" evidence="2">
    <location>
        <begin position="213"/>
        <end position="227"/>
    </location>
</feature>
<organism evidence="3 4">
    <name type="scientific">Hymenoscyphus albidus</name>
    <dbReference type="NCBI Taxonomy" id="595503"/>
    <lineage>
        <taxon>Eukaryota</taxon>
        <taxon>Fungi</taxon>
        <taxon>Dikarya</taxon>
        <taxon>Ascomycota</taxon>
        <taxon>Pezizomycotina</taxon>
        <taxon>Leotiomycetes</taxon>
        <taxon>Helotiales</taxon>
        <taxon>Helotiaceae</taxon>
        <taxon>Hymenoscyphus</taxon>
    </lineage>
</organism>
<feature type="compositionally biased region" description="Acidic residues" evidence="2">
    <location>
        <begin position="532"/>
        <end position="559"/>
    </location>
</feature>
<keyword evidence="1" id="KW-0175">Coiled coil</keyword>
<evidence type="ECO:0000313" key="3">
    <source>
        <dbReference type="EMBL" id="CAG8977822.1"/>
    </source>
</evidence>
<protein>
    <submittedName>
        <fullName evidence="3">Uncharacterized protein</fullName>
    </submittedName>
</protein>
<evidence type="ECO:0000256" key="2">
    <source>
        <dbReference type="SAM" id="MobiDB-lite"/>
    </source>
</evidence>
<feature type="region of interest" description="Disordered" evidence="2">
    <location>
        <begin position="475"/>
        <end position="560"/>
    </location>
</feature>
<gene>
    <name evidence="3" type="ORF">HYALB_00008988</name>
</gene>
<evidence type="ECO:0000256" key="1">
    <source>
        <dbReference type="SAM" id="Coils"/>
    </source>
</evidence>
<proteinExistence type="predicted"/>
<dbReference type="AlphaFoldDB" id="A0A9N9Q7V2"/>
<feature type="region of interest" description="Disordered" evidence="2">
    <location>
        <begin position="198"/>
        <end position="228"/>
    </location>
</feature>
<name>A0A9N9Q7V2_9HELO</name>
<feature type="region of interest" description="Disordered" evidence="2">
    <location>
        <begin position="574"/>
        <end position="663"/>
    </location>
</feature>
<dbReference type="EMBL" id="CAJVRM010000236">
    <property type="protein sequence ID" value="CAG8977822.1"/>
    <property type="molecule type" value="Genomic_DNA"/>
</dbReference>
<reference evidence="3" key="1">
    <citation type="submission" date="2021-07" db="EMBL/GenBank/DDBJ databases">
        <authorList>
            <person name="Durling M."/>
        </authorList>
    </citation>
    <scope>NUCLEOTIDE SEQUENCE</scope>
</reference>
<feature type="compositionally biased region" description="Basic and acidic residues" evidence="2">
    <location>
        <begin position="475"/>
        <end position="514"/>
    </location>
</feature>
<comment type="caution">
    <text evidence="3">The sequence shown here is derived from an EMBL/GenBank/DDBJ whole genome shotgun (WGS) entry which is preliminary data.</text>
</comment>
<sequence>MATWGSYFASYVKKKEDPVDKTEKVEEKIVDTPSPVKVNSGVTRSNTTTKKLYGSTIELTEEKRVDATQPIGSNAGRMAKMFGYEKPATTMSMSQVVNDAIQKSKIEAQAGPKVEETVTPLLITSMPQRKPSMISAVSPRTKSDFQSTILPAVDMSPLPTIEPQATAFPGFIRRKLFTSKTSVSLDTNQADQIKNNSTITGTSLTESPLEMRSTSFRSSNQSLSSVSNLDDVMKSLQETKAEPLRMRLSKERAAKNSLDSLMADLQSTPVEPAPRRRGTKQSISLAATQNSLDDIMAALQGPVISVQKRGSRPSVASQLSAVTSPESPAVQRKAIADVIRDRQSSTSAVSIDNSVTDEEESEEFVESRAWAHARSMSQFKMQQDLMEEERLRMEEEQLKFQQQEKQFAEEQEQQRLFLEEVRRAQEQEELEEAERVRIAQKEADRLAEEERIKREIEEERIAKEAKLLAEINEKEAQEKKRLADEARKREQEDMQREVQRLIKEEEDRIRREEGGLPSPVDKILFNKAGNDSEIENNDDDESQYSDELVESEDEEDEDAQLERLAAERREYEAEMEAARLRDEKINAEKPEKQRQRAEKEKAYELQYQREAEEERIRLEKGQPGGGDVDEEEDEALLCQEEERKRQTQNHRMALDSGSKPNQIADEEAQRLLYEEEIERLRLDEIDEQRRRNDEIKQERIRFRKEEEERERYVQQEAERARYEAEQREEAELQKIAARLQVEDEAAEKEAELRKAEEKIRAAFSGLAKERGELAPSFPEPKQSGGFFGGRSSGRRSRGAPNVPPSASPINRAPPGRSNTTGFPPPQAREIPDGLVRGNTVGGGSGRRNDAQRPPPPRPTRGNGNSQDRNDGGRYEPPPGLLRGNTVGGRPPPTQAPPRPVARGNTVAGRPPPRGLPSGPRAGVGLPSGPRPRRT</sequence>